<keyword evidence="3 9" id="KW-1133">Transmembrane helix</keyword>
<proteinExistence type="predicted"/>
<dbReference type="AlphaFoldDB" id="A0A9P1I6N7"/>
<keyword evidence="7" id="KW-0807">Transducer</keyword>
<keyword evidence="6" id="KW-0675">Receptor</keyword>
<dbReference type="SUPFAM" id="SSF81321">
    <property type="entry name" value="Family A G protein-coupled receptor-like"/>
    <property type="match status" value="1"/>
</dbReference>
<evidence type="ECO:0000256" key="9">
    <source>
        <dbReference type="SAM" id="Phobius"/>
    </source>
</evidence>
<dbReference type="GO" id="GO:0007601">
    <property type="term" value="P:visual perception"/>
    <property type="evidence" value="ECO:0007669"/>
    <property type="project" value="UniProtKB-KW"/>
</dbReference>
<dbReference type="Proteomes" id="UP001152747">
    <property type="component" value="Unassembled WGS sequence"/>
</dbReference>
<evidence type="ECO:0000313" key="12">
    <source>
        <dbReference type="Proteomes" id="UP001152747"/>
    </source>
</evidence>
<accession>A0A9P1I6N7</accession>
<feature type="transmembrane region" description="Helical" evidence="9">
    <location>
        <begin position="234"/>
        <end position="255"/>
    </location>
</feature>
<evidence type="ECO:0000313" key="11">
    <source>
        <dbReference type="EMBL" id="CAI5439168.1"/>
    </source>
</evidence>
<dbReference type="Gene3D" id="1.20.1070.10">
    <property type="entry name" value="Rhodopsin 7-helix transmembrane proteins"/>
    <property type="match status" value="1"/>
</dbReference>
<dbReference type="InterPro" id="IPR000276">
    <property type="entry name" value="GPCR_Rhodpsn"/>
</dbReference>
<feature type="transmembrane region" description="Helical" evidence="9">
    <location>
        <begin position="30"/>
        <end position="54"/>
    </location>
</feature>
<dbReference type="CDD" id="cd00637">
    <property type="entry name" value="7tm_classA_rhodopsin-like"/>
    <property type="match status" value="1"/>
</dbReference>
<evidence type="ECO:0000256" key="2">
    <source>
        <dbReference type="ARBA" id="ARBA00022692"/>
    </source>
</evidence>
<organism evidence="11 12">
    <name type="scientific">Caenorhabditis angaria</name>
    <dbReference type="NCBI Taxonomy" id="860376"/>
    <lineage>
        <taxon>Eukaryota</taxon>
        <taxon>Metazoa</taxon>
        <taxon>Ecdysozoa</taxon>
        <taxon>Nematoda</taxon>
        <taxon>Chromadorea</taxon>
        <taxon>Rhabditida</taxon>
        <taxon>Rhabditina</taxon>
        <taxon>Rhabditomorpha</taxon>
        <taxon>Rhabditoidea</taxon>
        <taxon>Rhabditidae</taxon>
        <taxon>Peloderinae</taxon>
        <taxon>Caenorhabditis</taxon>
    </lineage>
</organism>
<dbReference type="PROSITE" id="PS50262">
    <property type="entry name" value="G_PROTEIN_RECEP_F1_2"/>
    <property type="match status" value="1"/>
</dbReference>
<evidence type="ECO:0000256" key="4">
    <source>
        <dbReference type="ARBA" id="ARBA00023040"/>
    </source>
</evidence>
<keyword evidence="5 9" id="KW-0472">Membrane</keyword>
<comment type="caution">
    <text evidence="11">The sequence shown here is derived from an EMBL/GenBank/DDBJ whole genome shotgun (WGS) entry which is preliminary data.</text>
</comment>
<dbReference type="InterPro" id="IPR050125">
    <property type="entry name" value="GPCR_opsins"/>
</dbReference>
<feature type="transmembrane region" description="Helical" evidence="9">
    <location>
        <begin position="150"/>
        <end position="170"/>
    </location>
</feature>
<evidence type="ECO:0000256" key="6">
    <source>
        <dbReference type="ARBA" id="ARBA00023170"/>
    </source>
</evidence>
<feature type="transmembrane region" description="Helical" evidence="9">
    <location>
        <begin position="190"/>
        <end position="213"/>
    </location>
</feature>
<dbReference type="GO" id="GO:0004930">
    <property type="term" value="F:G protein-coupled receptor activity"/>
    <property type="evidence" value="ECO:0007669"/>
    <property type="project" value="UniProtKB-KW"/>
</dbReference>
<keyword evidence="12" id="KW-1185">Reference proteome</keyword>
<evidence type="ECO:0000256" key="3">
    <source>
        <dbReference type="ARBA" id="ARBA00022989"/>
    </source>
</evidence>
<dbReference type="EMBL" id="CANHGI010000001">
    <property type="protein sequence ID" value="CAI5439168.1"/>
    <property type="molecule type" value="Genomic_DNA"/>
</dbReference>
<reference evidence="11" key="1">
    <citation type="submission" date="2022-11" db="EMBL/GenBank/DDBJ databases">
        <authorList>
            <person name="Kikuchi T."/>
        </authorList>
    </citation>
    <scope>NUCLEOTIDE SEQUENCE</scope>
    <source>
        <strain evidence="11">PS1010</strain>
    </source>
</reference>
<keyword evidence="8" id="KW-0716">Sensory transduction</keyword>
<keyword evidence="8" id="KW-0844">Vision</keyword>
<dbReference type="Pfam" id="PF00001">
    <property type="entry name" value="7tm_1"/>
    <property type="match status" value="1"/>
</dbReference>
<evidence type="ECO:0000256" key="5">
    <source>
        <dbReference type="ARBA" id="ARBA00023136"/>
    </source>
</evidence>
<feature type="transmembrane region" description="Helical" evidence="9">
    <location>
        <begin position="66"/>
        <end position="87"/>
    </location>
</feature>
<dbReference type="PANTHER" id="PTHR24240">
    <property type="entry name" value="OPSIN"/>
    <property type="match status" value="1"/>
</dbReference>
<evidence type="ECO:0000256" key="1">
    <source>
        <dbReference type="ARBA" id="ARBA00004141"/>
    </source>
</evidence>
<dbReference type="GO" id="GO:0016020">
    <property type="term" value="C:membrane"/>
    <property type="evidence" value="ECO:0007669"/>
    <property type="project" value="UniProtKB-SubCell"/>
</dbReference>
<feature type="transmembrane region" description="Helical" evidence="9">
    <location>
        <begin position="267"/>
        <end position="295"/>
    </location>
</feature>
<comment type="subcellular location">
    <subcellularLocation>
        <location evidence="1">Membrane</location>
        <topology evidence="1">Multi-pass membrane protein</topology>
    </subcellularLocation>
</comment>
<dbReference type="OrthoDB" id="5912892at2759"/>
<name>A0A9P1I6N7_9PELO</name>
<evidence type="ECO:0000256" key="8">
    <source>
        <dbReference type="ARBA" id="ARBA00023305"/>
    </source>
</evidence>
<dbReference type="PRINTS" id="PR00237">
    <property type="entry name" value="GPCRRHODOPSN"/>
</dbReference>
<keyword evidence="4" id="KW-0297">G-protein coupled receptor</keyword>
<evidence type="ECO:0000259" key="10">
    <source>
        <dbReference type="PROSITE" id="PS50262"/>
    </source>
</evidence>
<dbReference type="InterPro" id="IPR017452">
    <property type="entry name" value="GPCR_Rhodpsn_7TM"/>
</dbReference>
<keyword evidence="2 9" id="KW-0812">Transmembrane</keyword>
<evidence type="ECO:0000256" key="7">
    <source>
        <dbReference type="ARBA" id="ARBA00023224"/>
    </source>
</evidence>
<gene>
    <name evidence="11" type="ORF">CAMP_LOCUS1805</name>
</gene>
<sequence>MGGFFSAFTNTDYENEYLNQTHKMDPHPPLAISFAFFSLLGIIGNIVLIIYITTQKLYQNFYSSHFIAHLCITNLVGLLVLVPILMYNVYTGENLFMSSHLLCKIQTALTVTVWTVMAMMNLCIAGVHLLTFARIHYEQLFGLSPTKLCILSWIISFFLALPSITNGSVVVYGPTVRTCVFSHKDSGLKFLVYALIFGVSIPAIFSSYAYFRILQILFHSPIVFQSLGLYKSRFLVYAFLLCPLYTVPFYILTIFPPDSEVRKDDKSMWQIFCTYCAFFPCIIAPAIYGASLFIIKEEDMSLTTRTHKAPPGAYHHVAGQPQHSMQAQLI</sequence>
<protein>
    <recommendedName>
        <fullName evidence="10">G-protein coupled receptors family 1 profile domain-containing protein</fullName>
    </recommendedName>
</protein>
<feature type="transmembrane region" description="Helical" evidence="9">
    <location>
        <begin position="107"/>
        <end position="130"/>
    </location>
</feature>
<feature type="domain" description="G-protein coupled receptors family 1 profile" evidence="10">
    <location>
        <begin position="44"/>
        <end position="288"/>
    </location>
</feature>